<accession>A0A834HKP5</accession>
<gene>
    <name evidence="2" type="ORF">GWI33_003698</name>
</gene>
<organism evidence="2 3">
    <name type="scientific">Rhynchophorus ferrugineus</name>
    <name type="common">Red palm weevil</name>
    <name type="synonym">Curculio ferrugineus</name>
    <dbReference type="NCBI Taxonomy" id="354439"/>
    <lineage>
        <taxon>Eukaryota</taxon>
        <taxon>Metazoa</taxon>
        <taxon>Ecdysozoa</taxon>
        <taxon>Arthropoda</taxon>
        <taxon>Hexapoda</taxon>
        <taxon>Insecta</taxon>
        <taxon>Pterygota</taxon>
        <taxon>Neoptera</taxon>
        <taxon>Endopterygota</taxon>
        <taxon>Coleoptera</taxon>
        <taxon>Polyphaga</taxon>
        <taxon>Cucujiformia</taxon>
        <taxon>Curculionidae</taxon>
        <taxon>Dryophthorinae</taxon>
        <taxon>Rhynchophorus</taxon>
    </lineage>
</organism>
<proteinExistence type="predicted"/>
<feature type="region of interest" description="Disordered" evidence="1">
    <location>
        <begin position="35"/>
        <end position="64"/>
    </location>
</feature>
<feature type="compositionally biased region" description="Basic residues" evidence="1">
    <location>
        <begin position="53"/>
        <end position="64"/>
    </location>
</feature>
<protein>
    <submittedName>
        <fullName evidence="2">Uncharacterized protein</fullName>
    </submittedName>
</protein>
<name>A0A834HKP5_RHYFE</name>
<dbReference type="EMBL" id="JAACXV010023325">
    <property type="protein sequence ID" value="KAF7263043.1"/>
    <property type="molecule type" value="Genomic_DNA"/>
</dbReference>
<keyword evidence="3" id="KW-1185">Reference proteome</keyword>
<evidence type="ECO:0000256" key="1">
    <source>
        <dbReference type="SAM" id="MobiDB-lite"/>
    </source>
</evidence>
<dbReference type="Proteomes" id="UP000625711">
    <property type="component" value="Unassembled WGS sequence"/>
</dbReference>
<sequence length="134" mass="15187">MRSIKPYSNVIRTDRPIELDYDDIFVSLTKHGVGEGVDGMTRQEQEGAACSRQRGRRRKKFPHRPSSRVLCVPLVSEIFPSDRRLFYGLYHLFETETKEKTSKGPVKVARAPGAMGLIMVWRGEGETGGSRSQF</sequence>
<reference evidence="2" key="1">
    <citation type="submission" date="2020-08" db="EMBL/GenBank/DDBJ databases">
        <title>Genome sequencing and assembly of the red palm weevil Rhynchophorus ferrugineus.</title>
        <authorList>
            <person name="Dias G.B."/>
            <person name="Bergman C.M."/>
            <person name="Manee M."/>
        </authorList>
    </citation>
    <scope>NUCLEOTIDE SEQUENCE</scope>
    <source>
        <strain evidence="2">AA-2017</strain>
        <tissue evidence="2">Whole larva</tissue>
    </source>
</reference>
<comment type="caution">
    <text evidence="2">The sequence shown here is derived from an EMBL/GenBank/DDBJ whole genome shotgun (WGS) entry which is preliminary data.</text>
</comment>
<evidence type="ECO:0000313" key="3">
    <source>
        <dbReference type="Proteomes" id="UP000625711"/>
    </source>
</evidence>
<evidence type="ECO:0000313" key="2">
    <source>
        <dbReference type="EMBL" id="KAF7263043.1"/>
    </source>
</evidence>
<dbReference type="AlphaFoldDB" id="A0A834HKP5"/>